<comment type="caution">
    <text evidence="2">The sequence shown here is derived from an EMBL/GenBank/DDBJ whole genome shotgun (WGS) entry which is preliminary data.</text>
</comment>
<dbReference type="Gene3D" id="1.10.530.10">
    <property type="match status" value="1"/>
</dbReference>
<name>A0AAI9E8E6_9PEZI</name>
<evidence type="ECO:0008006" key="4">
    <source>
        <dbReference type="Google" id="ProtNLM"/>
    </source>
</evidence>
<feature type="compositionally biased region" description="Low complexity" evidence="1">
    <location>
        <begin position="14"/>
        <end position="26"/>
    </location>
</feature>
<evidence type="ECO:0000313" key="3">
    <source>
        <dbReference type="Proteomes" id="UP001296104"/>
    </source>
</evidence>
<dbReference type="EMBL" id="CAVMBE010000008">
    <property type="protein sequence ID" value="CAK3876878.1"/>
    <property type="molecule type" value="Genomic_DNA"/>
</dbReference>
<dbReference type="InterPro" id="IPR023346">
    <property type="entry name" value="Lysozyme-like_dom_sf"/>
</dbReference>
<keyword evidence="3" id="KW-1185">Reference proteome</keyword>
<organism evidence="2 3">
    <name type="scientific">Lecanosticta acicola</name>
    <dbReference type="NCBI Taxonomy" id="111012"/>
    <lineage>
        <taxon>Eukaryota</taxon>
        <taxon>Fungi</taxon>
        <taxon>Dikarya</taxon>
        <taxon>Ascomycota</taxon>
        <taxon>Pezizomycotina</taxon>
        <taxon>Dothideomycetes</taxon>
        <taxon>Dothideomycetidae</taxon>
        <taxon>Mycosphaerellales</taxon>
        <taxon>Mycosphaerellaceae</taxon>
        <taxon>Lecanosticta</taxon>
    </lineage>
</organism>
<dbReference type="AlphaFoldDB" id="A0AAI9E8E6"/>
<protein>
    <recommendedName>
        <fullName evidence="4">Transglycosylase SLT domain-containing protein</fullName>
    </recommendedName>
</protein>
<proteinExistence type="predicted"/>
<feature type="region of interest" description="Disordered" evidence="1">
    <location>
        <begin position="142"/>
        <end position="182"/>
    </location>
</feature>
<gene>
    <name evidence="2" type="ORF">LECACI_7A002076</name>
</gene>
<evidence type="ECO:0000256" key="1">
    <source>
        <dbReference type="SAM" id="MobiDB-lite"/>
    </source>
</evidence>
<dbReference type="SUPFAM" id="SSF53955">
    <property type="entry name" value="Lysozyme-like"/>
    <property type="match status" value="1"/>
</dbReference>
<sequence>MASSPDCPLRDRPISANDIASNSDSDCPLQNRLTSSNDMASNSDCPPQDCLTPAHDMVSNSDYPLQDRLISANDMTSSSDCPLQERLTSASGMSSNSACLLLGLPAELRNRIYELVIEEEAPDGHCVSTTCHTISLPYSAQGWGTQDENTLQGSAGDHRREDNQQDRSFEIPEPHSNRKNRNHVHRTAITITMLGECTPAGWTSGMNAQFEGMMTQEMAALRNENLGESAAHTVENDYKQANINIPVSSAFSPEDPWEIMLNCPLAQKANDRQRENYPKYGSMDLTAEDIADVYGPAIAAATKESGVPGDILRDMIWTESKGHPLTSNGGLVQIDPVAWGTTVQANSCLTGANRYTPWFNIMAGALYLKSQGSCSDDACWETLYKNHYQDPTAACRAAGTC</sequence>
<dbReference type="Proteomes" id="UP001296104">
    <property type="component" value="Unassembled WGS sequence"/>
</dbReference>
<reference evidence="2" key="1">
    <citation type="submission" date="2023-11" db="EMBL/GenBank/DDBJ databases">
        <authorList>
            <person name="Alioto T."/>
            <person name="Alioto T."/>
            <person name="Gomez Garrido J."/>
        </authorList>
    </citation>
    <scope>NUCLEOTIDE SEQUENCE</scope>
</reference>
<accession>A0AAI9E8E6</accession>
<feature type="region of interest" description="Disordered" evidence="1">
    <location>
        <begin position="1"/>
        <end position="48"/>
    </location>
</feature>
<evidence type="ECO:0000313" key="2">
    <source>
        <dbReference type="EMBL" id="CAK3876878.1"/>
    </source>
</evidence>
<feature type="compositionally biased region" description="Basic and acidic residues" evidence="1">
    <location>
        <begin position="156"/>
        <end position="176"/>
    </location>
</feature>
<feature type="compositionally biased region" description="Polar residues" evidence="1">
    <location>
        <begin position="31"/>
        <end position="45"/>
    </location>
</feature>
<feature type="compositionally biased region" description="Polar residues" evidence="1">
    <location>
        <begin position="142"/>
        <end position="153"/>
    </location>
</feature>